<feature type="transmembrane region" description="Helical" evidence="1">
    <location>
        <begin position="35"/>
        <end position="54"/>
    </location>
</feature>
<reference evidence="3" key="1">
    <citation type="submission" date="2015-01" db="EMBL/GenBank/DDBJ databases">
        <authorList>
            <person name="Aksoy S."/>
            <person name="Warren W."/>
            <person name="Wilson R.K."/>
        </authorList>
    </citation>
    <scope>NUCLEOTIDE SEQUENCE [LARGE SCALE GENOMIC DNA]</scope>
    <source>
        <strain evidence="3">IAEA</strain>
    </source>
</reference>
<organism evidence="2 3">
    <name type="scientific">Glossina palpalis gambiensis</name>
    <dbReference type="NCBI Taxonomy" id="67801"/>
    <lineage>
        <taxon>Eukaryota</taxon>
        <taxon>Metazoa</taxon>
        <taxon>Ecdysozoa</taxon>
        <taxon>Arthropoda</taxon>
        <taxon>Hexapoda</taxon>
        <taxon>Insecta</taxon>
        <taxon>Pterygota</taxon>
        <taxon>Neoptera</taxon>
        <taxon>Endopterygota</taxon>
        <taxon>Diptera</taxon>
        <taxon>Brachycera</taxon>
        <taxon>Muscomorpha</taxon>
        <taxon>Hippoboscoidea</taxon>
        <taxon>Glossinidae</taxon>
        <taxon>Glossina</taxon>
    </lineage>
</organism>
<keyword evidence="1" id="KW-0812">Transmembrane</keyword>
<keyword evidence="1" id="KW-0472">Membrane</keyword>
<name>A0A1B0B2U1_9MUSC</name>
<evidence type="ECO:0000256" key="1">
    <source>
        <dbReference type="SAM" id="Phobius"/>
    </source>
</evidence>
<proteinExistence type="predicted"/>
<keyword evidence="1" id="KW-1133">Transmembrane helix</keyword>
<dbReference type="EnsemblMetazoa" id="GPPI017062-RA">
    <property type="protein sequence ID" value="GPPI017062-PA"/>
    <property type="gene ID" value="GPPI017062"/>
</dbReference>
<sequence length="111" mass="12716">MENMFYIVGPCTGKKDIPFYFLAISEIDSPRPNDGIILVLFFAYAILFHPISPWRRILFCINRVKIDLCFSIGNNYNTVSAQGTNETNVKRLVPKFPHYAVDSLFPLQAIQ</sequence>
<accession>A0A1B0B2U1</accession>
<dbReference type="EMBL" id="JXJN01007706">
    <property type="status" value="NOT_ANNOTATED_CDS"/>
    <property type="molecule type" value="Genomic_DNA"/>
</dbReference>
<dbReference type="AlphaFoldDB" id="A0A1B0B2U1"/>
<evidence type="ECO:0000313" key="3">
    <source>
        <dbReference type="Proteomes" id="UP000092460"/>
    </source>
</evidence>
<dbReference type="VEuPathDB" id="VectorBase:GPPI017062"/>
<evidence type="ECO:0000313" key="2">
    <source>
        <dbReference type="EnsemblMetazoa" id="GPPI017062-PA"/>
    </source>
</evidence>
<reference evidence="2" key="2">
    <citation type="submission" date="2020-05" db="UniProtKB">
        <authorList>
            <consortium name="EnsemblMetazoa"/>
        </authorList>
    </citation>
    <scope>IDENTIFICATION</scope>
    <source>
        <strain evidence="2">IAEA</strain>
    </source>
</reference>
<dbReference type="Proteomes" id="UP000092460">
    <property type="component" value="Unassembled WGS sequence"/>
</dbReference>
<keyword evidence="3" id="KW-1185">Reference proteome</keyword>
<dbReference type="EMBL" id="JXJN01007707">
    <property type="status" value="NOT_ANNOTATED_CDS"/>
    <property type="molecule type" value="Genomic_DNA"/>
</dbReference>
<dbReference type="EMBL" id="JXJN01007705">
    <property type="status" value="NOT_ANNOTATED_CDS"/>
    <property type="molecule type" value="Genomic_DNA"/>
</dbReference>
<protein>
    <submittedName>
        <fullName evidence="2">Uncharacterized protein</fullName>
    </submittedName>
</protein>